<evidence type="ECO:0000313" key="1">
    <source>
        <dbReference type="EMBL" id="KLO17638.1"/>
    </source>
</evidence>
<name>A0A0H2S7K1_9AGAM</name>
<dbReference type="PROSITE" id="PS51257">
    <property type="entry name" value="PROKAR_LIPOPROTEIN"/>
    <property type="match status" value="1"/>
</dbReference>
<organism evidence="1 2">
    <name type="scientific">Schizopora paradoxa</name>
    <dbReference type="NCBI Taxonomy" id="27342"/>
    <lineage>
        <taxon>Eukaryota</taxon>
        <taxon>Fungi</taxon>
        <taxon>Dikarya</taxon>
        <taxon>Basidiomycota</taxon>
        <taxon>Agaricomycotina</taxon>
        <taxon>Agaricomycetes</taxon>
        <taxon>Hymenochaetales</taxon>
        <taxon>Schizoporaceae</taxon>
        <taxon>Schizopora</taxon>
    </lineage>
</organism>
<gene>
    <name evidence="1" type="ORF">SCHPADRAFT_900376</name>
</gene>
<dbReference type="AlphaFoldDB" id="A0A0H2S7K1"/>
<accession>A0A0H2S7K1</accession>
<proteinExistence type="predicted"/>
<dbReference type="InParanoid" id="A0A0H2S7K1"/>
<evidence type="ECO:0000313" key="2">
    <source>
        <dbReference type="Proteomes" id="UP000053477"/>
    </source>
</evidence>
<dbReference type="EMBL" id="KQ085902">
    <property type="protein sequence ID" value="KLO17638.1"/>
    <property type="molecule type" value="Genomic_DNA"/>
</dbReference>
<protein>
    <submittedName>
        <fullName evidence="1">Uncharacterized protein</fullName>
    </submittedName>
</protein>
<dbReference type="Proteomes" id="UP000053477">
    <property type="component" value="Unassembled WGS sequence"/>
</dbReference>
<reference evidence="1 2" key="1">
    <citation type="submission" date="2015-04" db="EMBL/GenBank/DDBJ databases">
        <title>Complete genome sequence of Schizopora paradoxa KUC8140, a cosmopolitan wood degrader in East Asia.</title>
        <authorList>
            <consortium name="DOE Joint Genome Institute"/>
            <person name="Min B."/>
            <person name="Park H."/>
            <person name="Jang Y."/>
            <person name="Kim J.-J."/>
            <person name="Kim K.H."/>
            <person name="Pangilinan J."/>
            <person name="Lipzen A."/>
            <person name="Riley R."/>
            <person name="Grigoriev I.V."/>
            <person name="Spatafora J.W."/>
            <person name="Choi I.-G."/>
        </authorList>
    </citation>
    <scope>NUCLEOTIDE SEQUENCE [LARGE SCALE GENOMIC DNA]</scope>
    <source>
        <strain evidence="1 2">KUC8140</strain>
    </source>
</reference>
<keyword evidence="2" id="KW-1185">Reference proteome</keyword>
<sequence length="127" mass="14596">MSKFQVDGLIPTYFVSSGCLKEAHIYTHENTQVDVLRLLVSRVTRYDNLSSSPYSHRSGMLTAAEFVEVEGSSTVYPSVVSFQTHSVKLREIWPSEFIGRMDYTLLMRNNGICGEFDRRALQIRIRR</sequence>